<protein>
    <submittedName>
        <fullName evidence="4">Undecaprenyl-diphosphatase</fullName>
        <ecNumber evidence="4">3.6.1.27</ecNumber>
    </submittedName>
</protein>
<keyword evidence="2" id="KW-1133">Transmembrane helix</keyword>
<evidence type="ECO:0000313" key="4">
    <source>
        <dbReference type="EMBL" id="MBB5867518.1"/>
    </source>
</evidence>
<feature type="transmembrane region" description="Helical" evidence="2">
    <location>
        <begin position="192"/>
        <end position="213"/>
    </location>
</feature>
<dbReference type="AlphaFoldDB" id="A0A841BJK7"/>
<comment type="caution">
    <text evidence="4">The sequence shown here is derived from an EMBL/GenBank/DDBJ whole genome shotgun (WGS) entry which is preliminary data.</text>
</comment>
<feature type="transmembrane region" description="Helical" evidence="2">
    <location>
        <begin position="16"/>
        <end position="36"/>
    </location>
</feature>
<name>A0A841BJK7_9ACTN</name>
<dbReference type="Gene3D" id="1.20.144.10">
    <property type="entry name" value="Phosphatidic acid phosphatase type 2/haloperoxidase"/>
    <property type="match status" value="1"/>
</dbReference>
<dbReference type="RefSeq" id="WP_184832353.1">
    <property type="nucleotide sequence ID" value="NZ_JACHMN010000001.1"/>
</dbReference>
<sequence length="249" mass="26353">MPNWSPQPAPGTRPPWIPIASGTAFLALAITVALHVDVPHRLDTAVSLAAYRFAGAHPAWLTTMAVATRAGEAAIVIPVAALAVALLARRRHWHSVIVISASLITIPAVRFGISVAFHRARPQDLLSTAHGWAFPSGHTTTAAVAALVTAYVAWPYACRAWHRGAIAAAAAAWAITVAVSRVALVVRWPSDVVGGLLLATALVSLIVWLTTAFGPPRDRPVRRIDPTPQHQPSDPAPPSPRRSSTPETT</sequence>
<keyword evidence="5" id="KW-1185">Reference proteome</keyword>
<feature type="transmembrane region" description="Helical" evidence="2">
    <location>
        <begin position="96"/>
        <end position="117"/>
    </location>
</feature>
<feature type="transmembrane region" description="Helical" evidence="2">
    <location>
        <begin position="166"/>
        <end position="186"/>
    </location>
</feature>
<dbReference type="EC" id="3.6.1.27" evidence="4"/>
<dbReference type="EMBL" id="JACHMN010000001">
    <property type="protein sequence ID" value="MBB5867518.1"/>
    <property type="molecule type" value="Genomic_DNA"/>
</dbReference>
<gene>
    <name evidence="4" type="ORF">F4553_000897</name>
</gene>
<evidence type="ECO:0000256" key="1">
    <source>
        <dbReference type="SAM" id="MobiDB-lite"/>
    </source>
</evidence>
<feature type="transmembrane region" description="Helical" evidence="2">
    <location>
        <begin position="48"/>
        <end position="67"/>
    </location>
</feature>
<feature type="transmembrane region" description="Helical" evidence="2">
    <location>
        <begin position="137"/>
        <end position="154"/>
    </location>
</feature>
<keyword evidence="2" id="KW-0812">Transmembrane</keyword>
<feature type="domain" description="Phosphatidic acid phosphatase type 2/haloperoxidase" evidence="3">
    <location>
        <begin position="97"/>
        <end position="207"/>
    </location>
</feature>
<dbReference type="SMART" id="SM00014">
    <property type="entry name" value="acidPPc"/>
    <property type="match status" value="1"/>
</dbReference>
<dbReference type="InterPro" id="IPR000326">
    <property type="entry name" value="PAP2/HPO"/>
</dbReference>
<evidence type="ECO:0000313" key="5">
    <source>
        <dbReference type="Proteomes" id="UP000587527"/>
    </source>
</evidence>
<dbReference type="Pfam" id="PF01569">
    <property type="entry name" value="PAP2"/>
    <property type="match status" value="1"/>
</dbReference>
<keyword evidence="2" id="KW-0472">Membrane</keyword>
<organism evidence="4 5">
    <name type="scientific">Allocatelliglobosispora scoriae</name>
    <dbReference type="NCBI Taxonomy" id="643052"/>
    <lineage>
        <taxon>Bacteria</taxon>
        <taxon>Bacillati</taxon>
        <taxon>Actinomycetota</taxon>
        <taxon>Actinomycetes</taxon>
        <taxon>Micromonosporales</taxon>
        <taxon>Micromonosporaceae</taxon>
        <taxon>Allocatelliglobosispora</taxon>
    </lineage>
</organism>
<dbReference type="Proteomes" id="UP000587527">
    <property type="component" value="Unassembled WGS sequence"/>
</dbReference>
<proteinExistence type="predicted"/>
<evidence type="ECO:0000259" key="3">
    <source>
        <dbReference type="SMART" id="SM00014"/>
    </source>
</evidence>
<feature type="transmembrane region" description="Helical" evidence="2">
    <location>
        <begin position="73"/>
        <end position="89"/>
    </location>
</feature>
<reference evidence="4 5" key="1">
    <citation type="submission" date="2020-08" db="EMBL/GenBank/DDBJ databases">
        <title>Sequencing the genomes of 1000 actinobacteria strains.</title>
        <authorList>
            <person name="Klenk H.-P."/>
        </authorList>
    </citation>
    <scope>NUCLEOTIDE SEQUENCE [LARGE SCALE GENOMIC DNA]</scope>
    <source>
        <strain evidence="4 5">DSM 45362</strain>
    </source>
</reference>
<dbReference type="InterPro" id="IPR036938">
    <property type="entry name" value="PAP2/HPO_sf"/>
</dbReference>
<feature type="region of interest" description="Disordered" evidence="1">
    <location>
        <begin position="218"/>
        <end position="249"/>
    </location>
</feature>
<accession>A0A841BJK7</accession>
<dbReference type="GO" id="GO:0050380">
    <property type="term" value="F:undecaprenyl-diphosphatase activity"/>
    <property type="evidence" value="ECO:0007669"/>
    <property type="project" value="UniProtKB-EC"/>
</dbReference>
<evidence type="ECO:0000256" key="2">
    <source>
        <dbReference type="SAM" id="Phobius"/>
    </source>
</evidence>
<dbReference type="SUPFAM" id="SSF48317">
    <property type="entry name" value="Acid phosphatase/Vanadium-dependent haloperoxidase"/>
    <property type="match status" value="1"/>
</dbReference>
<keyword evidence="4" id="KW-0378">Hydrolase</keyword>